<gene>
    <name evidence="2" type="ORF">SCUCBS95973_004750</name>
</gene>
<organism evidence="2 3">
    <name type="scientific">Sporothrix curviconia</name>
    <dbReference type="NCBI Taxonomy" id="1260050"/>
    <lineage>
        <taxon>Eukaryota</taxon>
        <taxon>Fungi</taxon>
        <taxon>Dikarya</taxon>
        <taxon>Ascomycota</taxon>
        <taxon>Pezizomycotina</taxon>
        <taxon>Sordariomycetes</taxon>
        <taxon>Sordariomycetidae</taxon>
        <taxon>Ophiostomatales</taxon>
        <taxon>Ophiostomataceae</taxon>
        <taxon>Sporothrix</taxon>
    </lineage>
</organism>
<evidence type="ECO:0000256" key="1">
    <source>
        <dbReference type="SAM" id="SignalP"/>
    </source>
</evidence>
<sequence>MVQLTSLALAFAASFTGAQAGTCAACNPASIIQDGSFEDASSTAWTFDSGVTVESNAPGADYAVTGNNYVSFDVSDREDYERYGITQQLAGVKPNTRYTLQYTYDLTDASGIYDGGVDATVTLDGVQVDYVSLVGQDSQGIATPRSVTVTPTSASPVLYISWGGSGDYYYGATIAMDDISMELLCQ</sequence>
<proteinExistence type="predicted"/>
<feature type="signal peptide" evidence="1">
    <location>
        <begin position="1"/>
        <end position="20"/>
    </location>
</feature>
<dbReference type="Gene3D" id="2.60.120.260">
    <property type="entry name" value="Galactose-binding domain-like"/>
    <property type="match status" value="1"/>
</dbReference>
<dbReference type="EMBL" id="CAWUHB010000024">
    <property type="protein sequence ID" value="CAK7222171.1"/>
    <property type="molecule type" value="Genomic_DNA"/>
</dbReference>
<comment type="caution">
    <text evidence="2">The sequence shown here is derived from an EMBL/GenBank/DDBJ whole genome shotgun (WGS) entry which is preliminary data.</text>
</comment>
<evidence type="ECO:0000313" key="2">
    <source>
        <dbReference type="EMBL" id="CAK7222171.1"/>
    </source>
</evidence>
<accession>A0ABP0BSX0</accession>
<keyword evidence="1" id="KW-0732">Signal</keyword>
<keyword evidence="3" id="KW-1185">Reference proteome</keyword>
<dbReference type="Proteomes" id="UP001642405">
    <property type="component" value="Unassembled WGS sequence"/>
</dbReference>
<feature type="chain" id="PRO_5047357761" description="CBM-cenC domain-containing protein" evidence="1">
    <location>
        <begin position="21"/>
        <end position="186"/>
    </location>
</feature>
<evidence type="ECO:0008006" key="4">
    <source>
        <dbReference type="Google" id="ProtNLM"/>
    </source>
</evidence>
<evidence type="ECO:0000313" key="3">
    <source>
        <dbReference type="Proteomes" id="UP001642405"/>
    </source>
</evidence>
<name>A0ABP0BSX0_9PEZI</name>
<protein>
    <recommendedName>
        <fullName evidence="4">CBM-cenC domain-containing protein</fullName>
    </recommendedName>
</protein>
<reference evidence="2 3" key="1">
    <citation type="submission" date="2024-01" db="EMBL/GenBank/DDBJ databases">
        <authorList>
            <person name="Allen C."/>
            <person name="Tagirdzhanova G."/>
        </authorList>
    </citation>
    <scope>NUCLEOTIDE SEQUENCE [LARGE SCALE GENOMIC DNA]</scope>
</reference>